<dbReference type="Gene3D" id="3.40.50.720">
    <property type="entry name" value="NAD(P)-binding Rossmann-like Domain"/>
    <property type="match status" value="1"/>
</dbReference>
<dbReference type="SUPFAM" id="SSF51735">
    <property type="entry name" value="NAD(P)-binding Rossmann-fold domains"/>
    <property type="match status" value="1"/>
</dbReference>
<feature type="domain" description="Gfo/Idh/MocA-like oxidoreductase N-terminal" evidence="1">
    <location>
        <begin position="44"/>
        <end position="160"/>
    </location>
</feature>
<keyword evidence="4" id="KW-1185">Reference proteome</keyword>
<evidence type="ECO:0000313" key="3">
    <source>
        <dbReference type="EMBL" id="QGY44999.1"/>
    </source>
</evidence>
<reference evidence="3 4" key="1">
    <citation type="submission" date="2019-11" db="EMBL/GenBank/DDBJ databases">
        <authorList>
            <person name="Zheng R.K."/>
            <person name="Sun C.M."/>
        </authorList>
    </citation>
    <scope>NUCLEOTIDE SEQUENCE [LARGE SCALE GENOMIC DNA]</scope>
    <source>
        <strain evidence="3 4">WC007</strain>
    </source>
</reference>
<proteinExistence type="predicted"/>
<organism evidence="3 4">
    <name type="scientific">Maribellus comscasis</name>
    <dbReference type="NCBI Taxonomy" id="2681766"/>
    <lineage>
        <taxon>Bacteria</taxon>
        <taxon>Pseudomonadati</taxon>
        <taxon>Bacteroidota</taxon>
        <taxon>Bacteroidia</taxon>
        <taxon>Marinilabiliales</taxon>
        <taxon>Prolixibacteraceae</taxon>
        <taxon>Maribellus</taxon>
    </lineage>
</organism>
<dbReference type="InterPro" id="IPR036291">
    <property type="entry name" value="NAD(P)-bd_dom_sf"/>
</dbReference>
<dbReference type="GO" id="GO:0000166">
    <property type="term" value="F:nucleotide binding"/>
    <property type="evidence" value="ECO:0007669"/>
    <property type="project" value="InterPro"/>
</dbReference>
<dbReference type="Proteomes" id="UP000428260">
    <property type="component" value="Chromosome"/>
</dbReference>
<evidence type="ECO:0000313" key="4">
    <source>
        <dbReference type="Proteomes" id="UP000428260"/>
    </source>
</evidence>
<dbReference type="RefSeq" id="WP_158867844.1">
    <property type="nucleotide sequence ID" value="NZ_CP046401.1"/>
</dbReference>
<sequence length="494" mass="56299">MEKKKSISRRNFIGTSASAVAGMTILPSKVISGFGYKAPSDKLNIAGIGVGGMGHNNLRNMETENIVALCDVDWKYAERNSFIRWTQARKYKDYRVMFEQQKDIDAVMIATPDHSHALPAVMAMREGKHVYVQKPLTHSVYESRILRETANRYGVATQMGNQGNSGEGIRQICEWIWSGTIGEITRVDAWTNRPIWPQGLERPEKDQRVPKTLDWDLFIGPAKWRPYNEIYHPWNWRGWWDFGTGALGDMACHILDPVFKALKLEYPSSVQGSSTPVNTESAPNAEFVKYEFPRRDNLPKVGMPEVTVHWYDGGLMPPRPDELEGGEQMGDNDGGCVFYGTRGKIMCGTYGKNPTLLPTKEMTHFEQPEKSIRRISNALEGGHEQDWIRACKEDKNARLEASSNFNYSGPLNEMVVMGVLAVRLQSLQKKLLWDGPNMRFTNISPSDQIRVLTKDNFKIVNGDPRFQKDYTTLPAIETTEEWIRHTYRQGWEQI</sequence>
<dbReference type="PANTHER" id="PTHR43818">
    <property type="entry name" value="BCDNA.GH03377"/>
    <property type="match status" value="1"/>
</dbReference>
<dbReference type="PROSITE" id="PS51318">
    <property type="entry name" value="TAT"/>
    <property type="match status" value="1"/>
</dbReference>
<protein>
    <submittedName>
        <fullName evidence="3">Twin-arginine translocation signal domain-containing protein</fullName>
    </submittedName>
</protein>
<dbReference type="Pfam" id="PF19051">
    <property type="entry name" value="GFO_IDH_MocA_C2"/>
    <property type="match status" value="1"/>
</dbReference>
<dbReference type="PANTHER" id="PTHR43818:SF10">
    <property type="entry name" value="NADH-DEPENDENT DEHYDROGENASE-RELATED"/>
    <property type="match status" value="1"/>
</dbReference>
<dbReference type="KEGG" id="mcos:GM418_15355"/>
<accession>A0A6I6JUQ3</accession>
<dbReference type="InterPro" id="IPR019546">
    <property type="entry name" value="TAT_signal_bac_arc"/>
</dbReference>
<dbReference type="InterPro" id="IPR000683">
    <property type="entry name" value="Gfo/Idh/MocA-like_OxRdtase_N"/>
</dbReference>
<feature type="domain" description="Gfo/Idh/MocA-like oxidoreductase bacterial type C-terminal" evidence="2">
    <location>
        <begin position="204"/>
        <end position="263"/>
    </location>
</feature>
<name>A0A6I6JUQ3_9BACT</name>
<dbReference type="AlphaFoldDB" id="A0A6I6JUQ3"/>
<dbReference type="Gene3D" id="3.30.360.10">
    <property type="entry name" value="Dihydrodipicolinate Reductase, domain 2"/>
    <property type="match status" value="1"/>
</dbReference>
<dbReference type="SUPFAM" id="SSF55347">
    <property type="entry name" value="Glyceraldehyde-3-phosphate dehydrogenase-like, C-terminal domain"/>
    <property type="match status" value="1"/>
</dbReference>
<evidence type="ECO:0000259" key="1">
    <source>
        <dbReference type="Pfam" id="PF01408"/>
    </source>
</evidence>
<dbReference type="InterPro" id="IPR050463">
    <property type="entry name" value="Gfo/Idh/MocA_oxidrdct_glycsds"/>
</dbReference>
<dbReference type="EMBL" id="CP046401">
    <property type="protein sequence ID" value="QGY44999.1"/>
    <property type="molecule type" value="Genomic_DNA"/>
</dbReference>
<gene>
    <name evidence="3" type="ORF">GM418_15355</name>
</gene>
<dbReference type="Pfam" id="PF01408">
    <property type="entry name" value="GFO_IDH_MocA"/>
    <property type="match status" value="1"/>
</dbReference>
<dbReference type="InterPro" id="IPR043906">
    <property type="entry name" value="Gfo/Idh/MocA_OxRdtase_bact_C"/>
</dbReference>
<evidence type="ECO:0000259" key="2">
    <source>
        <dbReference type="Pfam" id="PF19051"/>
    </source>
</evidence>
<dbReference type="NCBIfam" id="TIGR01409">
    <property type="entry name" value="TAT_signal_seq"/>
    <property type="match status" value="1"/>
</dbReference>
<dbReference type="InterPro" id="IPR006311">
    <property type="entry name" value="TAT_signal"/>
</dbReference>